<dbReference type="SUPFAM" id="SSF69593">
    <property type="entry name" value="Glycerol-3-phosphate (1)-acyltransferase"/>
    <property type="match status" value="1"/>
</dbReference>
<dbReference type="CDD" id="cd07989">
    <property type="entry name" value="LPLAT_AGPAT-like"/>
    <property type="match status" value="1"/>
</dbReference>
<keyword evidence="1" id="KW-0808">Transferase</keyword>
<dbReference type="Pfam" id="PF01553">
    <property type="entry name" value="Acyltransferase"/>
    <property type="match status" value="1"/>
</dbReference>
<feature type="domain" description="Phospholipid/glycerol acyltransferase" evidence="3">
    <location>
        <begin position="34"/>
        <end position="144"/>
    </location>
</feature>
<proteinExistence type="predicted"/>
<evidence type="ECO:0000256" key="1">
    <source>
        <dbReference type="ARBA" id="ARBA00022679"/>
    </source>
</evidence>
<dbReference type="PANTHER" id="PTHR10434:SF40">
    <property type="entry name" value="1-ACYL-SN-GLYCEROL-3-PHOSPHATE ACYLTRANSFERASE"/>
    <property type="match status" value="1"/>
</dbReference>
<dbReference type="Proteomes" id="UP001171751">
    <property type="component" value="Unassembled WGS sequence"/>
</dbReference>
<dbReference type="PANTHER" id="PTHR10434">
    <property type="entry name" value="1-ACYL-SN-GLYCEROL-3-PHOSPHATE ACYLTRANSFERASE"/>
    <property type="match status" value="1"/>
</dbReference>
<gene>
    <name evidence="4" type="ORF">Q4F26_00225</name>
</gene>
<evidence type="ECO:0000313" key="4">
    <source>
        <dbReference type="EMBL" id="MDO5456744.1"/>
    </source>
</evidence>
<dbReference type="GO" id="GO:0006654">
    <property type="term" value="P:phosphatidic acid biosynthetic process"/>
    <property type="evidence" value="ECO:0007669"/>
    <property type="project" value="TreeGrafter"/>
</dbReference>
<protein>
    <submittedName>
        <fullName evidence="4">1-acyl-sn-glycerol-3-phosphate acyltransferase</fullName>
    </submittedName>
</protein>
<evidence type="ECO:0000313" key="5">
    <source>
        <dbReference type="Proteomes" id="UP001171751"/>
    </source>
</evidence>
<dbReference type="SMART" id="SM00563">
    <property type="entry name" value="PlsC"/>
    <property type="match status" value="1"/>
</dbReference>
<dbReference type="AlphaFoldDB" id="A0AA43RLJ7"/>
<comment type="caution">
    <text evidence="4">The sequence shown here is derived from an EMBL/GenBank/DDBJ whole genome shotgun (WGS) entry which is preliminary data.</text>
</comment>
<keyword evidence="5" id="KW-1185">Reference proteome</keyword>
<accession>A0AA43RLJ7</accession>
<dbReference type="GO" id="GO:0003841">
    <property type="term" value="F:1-acylglycerol-3-phosphate O-acyltransferase activity"/>
    <property type="evidence" value="ECO:0007669"/>
    <property type="project" value="TreeGrafter"/>
</dbReference>
<reference evidence="4" key="1">
    <citation type="submission" date="2023-07" db="EMBL/GenBank/DDBJ databases">
        <title>Between Cages and Wild: Unraveling the Impact of Captivity on Animal Microbiomes and Antimicrobial Resistance.</title>
        <authorList>
            <person name="Schmartz G.P."/>
            <person name="Rehner J."/>
            <person name="Schuff M.J."/>
            <person name="Becker S.L."/>
            <person name="Kravczyk M."/>
            <person name="Gurevich A."/>
            <person name="Francke R."/>
            <person name="Mueller R."/>
            <person name="Keller V."/>
            <person name="Keller A."/>
        </authorList>
    </citation>
    <scope>NUCLEOTIDE SEQUENCE</scope>
    <source>
        <strain evidence="4">S39M_St_73</strain>
    </source>
</reference>
<organism evidence="4 5">
    <name type="scientific">Atopococcus tabaci</name>
    <dbReference type="NCBI Taxonomy" id="269774"/>
    <lineage>
        <taxon>Bacteria</taxon>
        <taxon>Bacillati</taxon>
        <taxon>Bacillota</taxon>
        <taxon>Bacilli</taxon>
        <taxon>Lactobacillales</taxon>
        <taxon>Carnobacteriaceae</taxon>
        <taxon>Atopococcus</taxon>
    </lineage>
</organism>
<sequence length="197" mass="22667">MYKFIVRIIRFIIFIINGRVETQNKHLIKEEGNYILVAPHRSLVDPVPIALAGFPEEYSFMIKEELVENKLFNWLFNKLDFVPVDRENPGPSALKGPVRILKEGEKSFMLFPTGSRHSTEIKSGAVIIARLSKKNIVPVVYDGPLTFKGLFTRQKMIVRFGSPIKIDSKKNKELEKEYNQAIEDSFIRLQNEIDASK</sequence>
<dbReference type="EMBL" id="JAUNQW010000001">
    <property type="protein sequence ID" value="MDO5456744.1"/>
    <property type="molecule type" value="Genomic_DNA"/>
</dbReference>
<evidence type="ECO:0000259" key="3">
    <source>
        <dbReference type="SMART" id="SM00563"/>
    </source>
</evidence>
<dbReference type="InterPro" id="IPR002123">
    <property type="entry name" value="Plipid/glycerol_acylTrfase"/>
</dbReference>
<name>A0AA43RLJ7_9LACT</name>
<keyword evidence="2 4" id="KW-0012">Acyltransferase</keyword>
<evidence type="ECO:0000256" key="2">
    <source>
        <dbReference type="ARBA" id="ARBA00023315"/>
    </source>
</evidence>